<proteinExistence type="inferred from homology"/>
<evidence type="ECO:0000313" key="2">
    <source>
        <dbReference type="EMBL" id="MDD7914323.1"/>
    </source>
</evidence>
<dbReference type="Proteomes" id="UP001151478">
    <property type="component" value="Unassembled WGS sequence"/>
</dbReference>
<organism evidence="2 3">
    <name type="scientific">Polaribacter ponticola</name>
    <dbReference type="NCBI Taxonomy" id="2978475"/>
    <lineage>
        <taxon>Bacteria</taxon>
        <taxon>Pseudomonadati</taxon>
        <taxon>Bacteroidota</taxon>
        <taxon>Flavobacteriia</taxon>
        <taxon>Flavobacteriales</taxon>
        <taxon>Flavobacteriaceae</taxon>
    </lineage>
</organism>
<dbReference type="RefSeq" id="WP_265724945.1">
    <property type="nucleotide sequence ID" value="NZ_JAOSLC020000003.1"/>
</dbReference>
<name>A0ABT5S884_9FLAO</name>
<gene>
    <name evidence="2" type="primary">yidD</name>
    <name evidence="2" type="ORF">N5A56_007760</name>
</gene>
<dbReference type="PANTHER" id="PTHR33383:SF1">
    <property type="entry name" value="MEMBRANE PROTEIN INSERTION EFFICIENCY FACTOR-RELATED"/>
    <property type="match status" value="1"/>
</dbReference>
<comment type="subcellular location">
    <subcellularLocation>
        <location evidence="1">Cell membrane</location>
        <topology evidence="1">Peripheral membrane protein</topology>
        <orientation evidence="1">Cytoplasmic side</orientation>
    </subcellularLocation>
</comment>
<evidence type="ECO:0000256" key="1">
    <source>
        <dbReference type="HAMAP-Rule" id="MF_00386"/>
    </source>
</evidence>
<comment type="function">
    <text evidence="1">Could be involved in insertion of integral membrane proteins into the membrane.</text>
</comment>
<reference evidence="2" key="1">
    <citation type="submission" date="2023-02" db="EMBL/GenBank/DDBJ databases">
        <title>Polaribacter ponticola sp. nov., isolated from seawater.</title>
        <authorList>
            <person name="Baek J.H."/>
            <person name="Kim J.M."/>
            <person name="Choi D.G."/>
            <person name="Jeon C.O."/>
        </authorList>
    </citation>
    <scope>NUCLEOTIDE SEQUENCE</scope>
    <source>
        <strain evidence="2">MSW5</strain>
    </source>
</reference>
<evidence type="ECO:0000313" key="3">
    <source>
        <dbReference type="Proteomes" id="UP001151478"/>
    </source>
</evidence>
<dbReference type="SMART" id="SM01234">
    <property type="entry name" value="Haemolytic"/>
    <property type="match status" value="1"/>
</dbReference>
<accession>A0ABT5S884</accession>
<protein>
    <recommendedName>
        <fullName evidence="1">Putative membrane protein insertion efficiency factor</fullName>
    </recommendedName>
</protein>
<keyword evidence="3" id="KW-1185">Reference proteome</keyword>
<dbReference type="InterPro" id="IPR002696">
    <property type="entry name" value="Membr_insert_effic_factor_YidD"/>
</dbReference>
<sequence length="95" mass="10808">MKKVLSYPFILLVRFYQTAISPYTPATCRYSPTCSHYTVEALQKHGLFSGGWLAIKRIFSCHPWGGMGYDPVPEKKSNNIKIEELKVSIKSLLII</sequence>
<keyword evidence="1" id="KW-1003">Cell membrane</keyword>
<dbReference type="NCBIfam" id="TIGR00278">
    <property type="entry name" value="membrane protein insertion efficiency factor YidD"/>
    <property type="match status" value="1"/>
</dbReference>
<dbReference type="Pfam" id="PF01809">
    <property type="entry name" value="YidD"/>
    <property type="match status" value="1"/>
</dbReference>
<comment type="caution">
    <text evidence="2">The sequence shown here is derived from an EMBL/GenBank/DDBJ whole genome shotgun (WGS) entry which is preliminary data.</text>
</comment>
<dbReference type="EMBL" id="JAOSLC020000003">
    <property type="protein sequence ID" value="MDD7914323.1"/>
    <property type="molecule type" value="Genomic_DNA"/>
</dbReference>
<dbReference type="HAMAP" id="MF_00386">
    <property type="entry name" value="UPF0161_YidD"/>
    <property type="match status" value="1"/>
</dbReference>
<dbReference type="PANTHER" id="PTHR33383">
    <property type="entry name" value="MEMBRANE PROTEIN INSERTION EFFICIENCY FACTOR-RELATED"/>
    <property type="match status" value="1"/>
</dbReference>
<comment type="similarity">
    <text evidence="1">Belongs to the UPF0161 family.</text>
</comment>
<keyword evidence="1" id="KW-0472">Membrane</keyword>